<dbReference type="Proteomes" id="UP000767947">
    <property type="component" value="Unassembled WGS sequence"/>
</dbReference>
<proteinExistence type="predicted"/>
<dbReference type="SUPFAM" id="SSF49785">
    <property type="entry name" value="Galactose-binding domain-like"/>
    <property type="match status" value="1"/>
</dbReference>
<evidence type="ECO:0000256" key="2">
    <source>
        <dbReference type="SAM" id="SignalP"/>
    </source>
</evidence>
<feature type="signal peptide" evidence="2">
    <location>
        <begin position="1"/>
        <end position="19"/>
    </location>
</feature>
<feature type="chain" id="PRO_5046291999" evidence="2">
    <location>
        <begin position="20"/>
        <end position="260"/>
    </location>
</feature>
<evidence type="ECO:0000256" key="1">
    <source>
        <dbReference type="ARBA" id="ARBA00022729"/>
    </source>
</evidence>
<dbReference type="Gene3D" id="2.60.120.260">
    <property type="entry name" value="Galactose-binding domain-like"/>
    <property type="match status" value="1"/>
</dbReference>
<keyword evidence="5" id="KW-1185">Reference proteome</keyword>
<dbReference type="RefSeq" id="WP_169523584.1">
    <property type="nucleotide sequence ID" value="NZ_JAAMPT010000205.1"/>
</dbReference>
<gene>
    <name evidence="4" type="ORF">G6042_06960</name>
</gene>
<keyword evidence="1 2" id="KW-0732">Signal</keyword>
<organism evidence="4 5">
    <name type="scientific">Flavobacterium solisilvae</name>
    <dbReference type="NCBI Taxonomy" id="1852019"/>
    <lineage>
        <taxon>Bacteria</taxon>
        <taxon>Pseudomonadati</taxon>
        <taxon>Bacteroidota</taxon>
        <taxon>Flavobacteriia</taxon>
        <taxon>Flavobacteriales</taxon>
        <taxon>Flavobacteriaceae</taxon>
        <taxon>Flavobacterium</taxon>
    </lineage>
</organism>
<dbReference type="InterPro" id="IPR026444">
    <property type="entry name" value="Secre_tail"/>
</dbReference>
<dbReference type="InterPro" id="IPR008979">
    <property type="entry name" value="Galactose-bd-like_sf"/>
</dbReference>
<name>A0ABX1QTG7_9FLAO</name>
<dbReference type="Pfam" id="PF18962">
    <property type="entry name" value="Por_Secre_tail"/>
    <property type="match status" value="1"/>
</dbReference>
<dbReference type="EMBL" id="JAAMPT010000205">
    <property type="protein sequence ID" value="NMH25003.1"/>
    <property type="molecule type" value="Genomic_DNA"/>
</dbReference>
<evidence type="ECO:0000259" key="3">
    <source>
        <dbReference type="Pfam" id="PF18962"/>
    </source>
</evidence>
<reference evidence="4 5" key="1">
    <citation type="submission" date="2020-02" db="EMBL/GenBank/DDBJ databases">
        <title>Flavobacterium sp. genome.</title>
        <authorList>
            <person name="Jung H.S."/>
            <person name="Baek J.H."/>
            <person name="Jeon C.O."/>
        </authorList>
    </citation>
    <scope>NUCLEOTIDE SEQUENCE [LARGE SCALE GENOMIC DNA]</scope>
    <source>
        <strain evidence="4 5">SE-s27</strain>
    </source>
</reference>
<sequence>MKKLYTLLASVVISASINAQVNLIPNDGFENWTDGTPDSWFVTGSTVAQSTTIFHGGTSSLGFTAPATGNKTISPTTDIPVTQGVTYVFSGWYLDNDTTARFRFWNQFRTASADTGTNPLQGADYSTDSPSWQFFTAEATPHVNAVVARAGLRIYPEASTTGGGVIYFDDIKFYDKSTLSLEDVKNFDNQVKMATVVSDILTIQMPTRATVNIYSMDGKLFSSNRVDSEEAINTQSLSAGVYIVTIQNDYAKTSRKIVKK</sequence>
<accession>A0ABX1QTG7</accession>
<evidence type="ECO:0000313" key="5">
    <source>
        <dbReference type="Proteomes" id="UP000767947"/>
    </source>
</evidence>
<protein>
    <submittedName>
        <fullName evidence="4">T9SS type A sorting domain-containing protein</fullName>
    </submittedName>
</protein>
<evidence type="ECO:0000313" key="4">
    <source>
        <dbReference type="EMBL" id="NMH25003.1"/>
    </source>
</evidence>
<feature type="domain" description="Secretion system C-terminal sorting" evidence="3">
    <location>
        <begin position="198"/>
        <end position="258"/>
    </location>
</feature>
<dbReference type="NCBIfam" id="TIGR04183">
    <property type="entry name" value="Por_Secre_tail"/>
    <property type="match status" value="1"/>
</dbReference>
<comment type="caution">
    <text evidence="4">The sequence shown here is derived from an EMBL/GenBank/DDBJ whole genome shotgun (WGS) entry which is preliminary data.</text>
</comment>